<evidence type="ECO:0000313" key="2">
    <source>
        <dbReference type="Proteomes" id="UP000828390"/>
    </source>
</evidence>
<dbReference type="EMBL" id="JAIWYP010000016">
    <property type="protein sequence ID" value="KAH3695156.1"/>
    <property type="molecule type" value="Genomic_DNA"/>
</dbReference>
<organism evidence="1 2">
    <name type="scientific">Dreissena polymorpha</name>
    <name type="common">Zebra mussel</name>
    <name type="synonym">Mytilus polymorpha</name>
    <dbReference type="NCBI Taxonomy" id="45954"/>
    <lineage>
        <taxon>Eukaryota</taxon>
        <taxon>Metazoa</taxon>
        <taxon>Spiralia</taxon>
        <taxon>Lophotrochozoa</taxon>
        <taxon>Mollusca</taxon>
        <taxon>Bivalvia</taxon>
        <taxon>Autobranchia</taxon>
        <taxon>Heteroconchia</taxon>
        <taxon>Euheterodonta</taxon>
        <taxon>Imparidentia</taxon>
        <taxon>Neoheterodontei</taxon>
        <taxon>Myida</taxon>
        <taxon>Dreissenoidea</taxon>
        <taxon>Dreissenidae</taxon>
        <taxon>Dreissena</taxon>
    </lineage>
</organism>
<reference evidence="1" key="2">
    <citation type="submission" date="2020-11" db="EMBL/GenBank/DDBJ databases">
        <authorList>
            <person name="McCartney M.A."/>
            <person name="Auch B."/>
            <person name="Kono T."/>
            <person name="Mallez S."/>
            <person name="Becker A."/>
            <person name="Gohl D.M."/>
            <person name="Silverstein K.A.T."/>
            <person name="Koren S."/>
            <person name="Bechman K.B."/>
            <person name="Herman A."/>
            <person name="Abrahante J.E."/>
            <person name="Garbe J."/>
        </authorList>
    </citation>
    <scope>NUCLEOTIDE SEQUENCE</scope>
    <source>
        <strain evidence="1">Duluth1</strain>
        <tissue evidence="1">Whole animal</tissue>
    </source>
</reference>
<dbReference type="AlphaFoldDB" id="A0A9D3YAD2"/>
<dbReference type="Proteomes" id="UP000828390">
    <property type="component" value="Unassembled WGS sequence"/>
</dbReference>
<gene>
    <name evidence="1" type="ORF">DPMN_082612</name>
</gene>
<name>A0A9D3YAD2_DREPO</name>
<comment type="caution">
    <text evidence="1">The sequence shown here is derived from an EMBL/GenBank/DDBJ whole genome shotgun (WGS) entry which is preliminary data.</text>
</comment>
<reference evidence="1" key="1">
    <citation type="journal article" date="2019" name="bioRxiv">
        <title>The Genome of the Zebra Mussel, Dreissena polymorpha: A Resource for Invasive Species Research.</title>
        <authorList>
            <person name="McCartney M.A."/>
            <person name="Auch B."/>
            <person name="Kono T."/>
            <person name="Mallez S."/>
            <person name="Zhang Y."/>
            <person name="Obille A."/>
            <person name="Becker A."/>
            <person name="Abrahante J.E."/>
            <person name="Garbe J."/>
            <person name="Badalamenti J.P."/>
            <person name="Herman A."/>
            <person name="Mangelson H."/>
            <person name="Liachko I."/>
            <person name="Sullivan S."/>
            <person name="Sone E.D."/>
            <person name="Koren S."/>
            <person name="Silverstein K.A.T."/>
            <person name="Beckman K.B."/>
            <person name="Gohl D.M."/>
        </authorList>
    </citation>
    <scope>NUCLEOTIDE SEQUENCE</scope>
    <source>
        <strain evidence="1">Duluth1</strain>
        <tissue evidence="1">Whole animal</tissue>
    </source>
</reference>
<proteinExistence type="predicted"/>
<protein>
    <submittedName>
        <fullName evidence="1">Uncharacterized protein</fullName>
    </submittedName>
</protein>
<keyword evidence="2" id="KW-1185">Reference proteome</keyword>
<evidence type="ECO:0000313" key="1">
    <source>
        <dbReference type="EMBL" id="KAH3695156.1"/>
    </source>
</evidence>
<accession>A0A9D3YAD2</accession>
<sequence length="123" mass="14496">MIPERNLMAACVLDSEQQRTWIASINEMMEEGPRIILRLPKIRHALIAHPEPLRWYSGRKIELEMLELICTNRGFHCEDVETDVISQALRRRQIEILMEVRMGMNMEGCRVNDLMSVRRSMLM</sequence>